<name>A0A419D9M3_9BACT</name>
<feature type="transmembrane region" description="Helical" evidence="1">
    <location>
        <begin position="72"/>
        <end position="90"/>
    </location>
</feature>
<feature type="domain" description="Glycosyltransferase 2-like" evidence="2">
    <location>
        <begin position="128"/>
        <end position="287"/>
    </location>
</feature>
<keyword evidence="1" id="KW-0472">Membrane</keyword>
<feature type="transmembrane region" description="Helical" evidence="1">
    <location>
        <begin position="6"/>
        <end position="25"/>
    </location>
</feature>
<dbReference type="Pfam" id="PF10066">
    <property type="entry name" value="DUF2304"/>
    <property type="match status" value="1"/>
</dbReference>
<evidence type="ECO:0000313" key="4">
    <source>
        <dbReference type="Proteomes" id="UP000285655"/>
    </source>
</evidence>
<keyword evidence="1" id="KW-1133">Transmembrane helix</keyword>
<dbReference type="InterPro" id="IPR029044">
    <property type="entry name" value="Nucleotide-diphossugar_trans"/>
</dbReference>
<dbReference type="EMBL" id="QZJW01000061">
    <property type="protein sequence ID" value="RJO59855.1"/>
    <property type="molecule type" value="Genomic_DNA"/>
</dbReference>
<dbReference type="Pfam" id="PF00535">
    <property type="entry name" value="Glycos_transf_2"/>
    <property type="match status" value="1"/>
</dbReference>
<dbReference type="Proteomes" id="UP000285655">
    <property type="component" value="Unassembled WGS sequence"/>
</dbReference>
<evidence type="ECO:0000259" key="2">
    <source>
        <dbReference type="Pfam" id="PF00535"/>
    </source>
</evidence>
<feature type="transmembrane region" description="Helical" evidence="1">
    <location>
        <begin position="34"/>
        <end position="52"/>
    </location>
</feature>
<dbReference type="SUPFAM" id="SSF53448">
    <property type="entry name" value="Nucleotide-diphospho-sugar transferases"/>
    <property type="match status" value="1"/>
</dbReference>
<dbReference type="InterPro" id="IPR001173">
    <property type="entry name" value="Glyco_trans_2-like"/>
</dbReference>
<reference evidence="3 4" key="1">
    <citation type="journal article" date="2017" name="ISME J.">
        <title>Energy and carbon metabolisms in a deep terrestrial subsurface fluid microbial community.</title>
        <authorList>
            <person name="Momper L."/>
            <person name="Jungbluth S.P."/>
            <person name="Lee M.D."/>
            <person name="Amend J.P."/>
        </authorList>
    </citation>
    <scope>NUCLEOTIDE SEQUENCE [LARGE SCALE GENOMIC DNA]</scope>
    <source>
        <strain evidence="3">SURF_29</strain>
    </source>
</reference>
<keyword evidence="1" id="KW-0812">Transmembrane</keyword>
<evidence type="ECO:0000313" key="3">
    <source>
        <dbReference type="EMBL" id="RJO59855.1"/>
    </source>
</evidence>
<dbReference type="PANTHER" id="PTHR48090:SF7">
    <property type="entry name" value="RFBJ PROTEIN"/>
    <property type="match status" value="1"/>
</dbReference>
<accession>A0A419D9M3</accession>
<dbReference type="Gene3D" id="3.90.550.10">
    <property type="entry name" value="Spore Coat Polysaccharide Biosynthesis Protein SpsA, Chain A"/>
    <property type="match status" value="1"/>
</dbReference>
<dbReference type="PANTHER" id="PTHR48090">
    <property type="entry name" value="UNDECAPRENYL-PHOSPHATE 4-DEOXY-4-FORMAMIDO-L-ARABINOSE TRANSFERASE-RELATED"/>
    <property type="match status" value="1"/>
</dbReference>
<dbReference type="InterPro" id="IPR019277">
    <property type="entry name" value="DUF2304"/>
</dbReference>
<protein>
    <submittedName>
        <fullName evidence="3">DUF2304 family protein</fullName>
    </submittedName>
</protein>
<comment type="caution">
    <text evidence="3">The sequence shown here is derived from an EMBL/GenBank/DDBJ whole genome shotgun (WGS) entry which is preliminary data.</text>
</comment>
<organism evidence="3 4">
    <name type="scientific">candidate division WS5 bacterium</name>
    <dbReference type="NCBI Taxonomy" id="2093353"/>
    <lineage>
        <taxon>Bacteria</taxon>
        <taxon>candidate division WS5</taxon>
    </lineage>
</organism>
<proteinExistence type="predicted"/>
<dbReference type="InterPro" id="IPR050256">
    <property type="entry name" value="Glycosyltransferase_2"/>
</dbReference>
<dbReference type="CDD" id="cd04179">
    <property type="entry name" value="DPM_DPG-synthase_like"/>
    <property type="match status" value="1"/>
</dbReference>
<evidence type="ECO:0000256" key="1">
    <source>
        <dbReference type="SAM" id="Phobius"/>
    </source>
</evidence>
<dbReference type="AlphaFoldDB" id="A0A419D9M3"/>
<gene>
    <name evidence="3" type="ORF">C4544_07645</name>
</gene>
<sequence>MEMSGLRIAGIITGILGLYITFIIYRGPKWKRKNFIFFGMFSLCLIIVSGNPDAVNLAADLLKLEQKQRGRILALLIASNIILWFLLLYFKSNLDEYKYQFDLLIRKLGHEKIEDQLKLAISSKEIMIIIPAYNEAENLKELLRRIPSKIKEKDVGVLVVDDGSVDNTENVVIQAGYLVAQNKINRGQGAASRLGYDVLLRNNIKIGVTMDADNQQLPEEIDRLVEPILNNKYDLVIGSRVLGTTYKSSVMRRIGVVFFTQIVNLATGLKLTDCSNGFKAFNVSKISKLNLKEDQFQSTEVILEAAKKGLRIGEVPITVVARKYGTSKKGPDFKYGFYFAKTLLKSWWR</sequence>